<evidence type="ECO:0000313" key="3">
    <source>
        <dbReference type="Proteomes" id="UP000325780"/>
    </source>
</evidence>
<sequence>MTISTVIQRRSEYSVSERKSKRRQPILFAQGPIDEGVKRRNWRLDKPEGGRFESASSQQREVKQLQSRETETRAGSYFYPWQIVWKIV</sequence>
<feature type="region of interest" description="Disordered" evidence="1">
    <location>
        <begin position="47"/>
        <end position="67"/>
    </location>
</feature>
<dbReference type="AlphaFoldDB" id="A0A5N6U345"/>
<proteinExistence type="predicted"/>
<organism evidence="2 3">
    <name type="scientific">Aspergillus avenaceus</name>
    <dbReference type="NCBI Taxonomy" id="36643"/>
    <lineage>
        <taxon>Eukaryota</taxon>
        <taxon>Fungi</taxon>
        <taxon>Dikarya</taxon>
        <taxon>Ascomycota</taxon>
        <taxon>Pezizomycotina</taxon>
        <taxon>Eurotiomycetes</taxon>
        <taxon>Eurotiomycetidae</taxon>
        <taxon>Eurotiales</taxon>
        <taxon>Aspergillaceae</taxon>
        <taxon>Aspergillus</taxon>
        <taxon>Aspergillus subgen. Circumdati</taxon>
    </lineage>
</organism>
<evidence type="ECO:0000313" key="2">
    <source>
        <dbReference type="EMBL" id="KAE8152998.1"/>
    </source>
</evidence>
<accession>A0A5N6U345</accession>
<evidence type="ECO:0000256" key="1">
    <source>
        <dbReference type="SAM" id="MobiDB-lite"/>
    </source>
</evidence>
<reference evidence="2 3" key="1">
    <citation type="submission" date="2019-04" db="EMBL/GenBank/DDBJ databases">
        <title>Friends and foes A comparative genomics study of 23 Aspergillus species from section Flavi.</title>
        <authorList>
            <consortium name="DOE Joint Genome Institute"/>
            <person name="Kjaerbolling I."/>
            <person name="Vesth T."/>
            <person name="Frisvad J.C."/>
            <person name="Nybo J.L."/>
            <person name="Theobald S."/>
            <person name="Kildgaard S."/>
            <person name="Isbrandt T."/>
            <person name="Kuo A."/>
            <person name="Sato A."/>
            <person name="Lyhne E.K."/>
            <person name="Kogle M.E."/>
            <person name="Wiebenga A."/>
            <person name="Kun R.S."/>
            <person name="Lubbers R.J."/>
            <person name="Makela M.R."/>
            <person name="Barry K."/>
            <person name="Chovatia M."/>
            <person name="Clum A."/>
            <person name="Daum C."/>
            <person name="Haridas S."/>
            <person name="He G."/>
            <person name="LaButti K."/>
            <person name="Lipzen A."/>
            <person name="Mondo S."/>
            <person name="Riley R."/>
            <person name="Salamov A."/>
            <person name="Simmons B.A."/>
            <person name="Magnuson J.K."/>
            <person name="Henrissat B."/>
            <person name="Mortensen U.H."/>
            <person name="Larsen T.O."/>
            <person name="Devries R.P."/>
            <person name="Grigoriev I.V."/>
            <person name="Machida M."/>
            <person name="Baker S.E."/>
            <person name="Andersen M.R."/>
        </authorList>
    </citation>
    <scope>NUCLEOTIDE SEQUENCE [LARGE SCALE GENOMIC DNA]</scope>
    <source>
        <strain evidence="2 3">IBT 18842</strain>
    </source>
</reference>
<protein>
    <submittedName>
        <fullName evidence="2">Uncharacterized protein</fullName>
    </submittedName>
</protein>
<dbReference type="EMBL" id="ML742045">
    <property type="protein sequence ID" value="KAE8152998.1"/>
    <property type="molecule type" value="Genomic_DNA"/>
</dbReference>
<dbReference type="Proteomes" id="UP000325780">
    <property type="component" value="Unassembled WGS sequence"/>
</dbReference>
<gene>
    <name evidence="2" type="ORF">BDV25DRAFT_150272</name>
</gene>
<name>A0A5N6U345_ASPAV</name>
<keyword evidence="3" id="KW-1185">Reference proteome</keyword>